<evidence type="ECO:0000256" key="8">
    <source>
        <dbReference type="ARBA" id="ARBA00022679"/>
    </source>
</evidence>
<evidence type="ECO:0000313" key="17">
    <source>
        <dbReference type="Proteomes" id="UP000574769"/>
    </source>
</evidence>
<dbReference type="Pfam" id="PF08447">
    <property type="entry name" value="PAS_3"/>
    <property type="match status" value="2"/>
</dbReference>
<dbReference type="Pfam" id="PF07536">
    <property type="entry name" value="HWE_HK"/>
    <property type="match status" value="1"/>
</dbReference>
<dbReference type="GO" id="GO:0005524">
    <property type="term" value="F:ATP binding"/>
    <property type="evidence" value="ECO:0007669"/>
    <property type="project" value="UniProtKB-KW"/>
</dbReference>
<dbReference type="SMART" id="SM00091">
    <property type="entry name" value="PAS"/>
    <property type="match status" value="3"/>
</dbReference>
<dbReference type="EMBL" id="JACHNY010000002">
    <property type="protein sequence ID" value="MBB4616990.1"/>
    <property type="molecule type" value="Genomic_DNA"/>
</dbReference>
<comment type="catalytic activity">
    <reaction evidence="1">
        <text>ATP + protein L-histidine = ADP + protein N-phospho-L-histidine.</text>
        <dbReference type="EC" id="2.7.13.3"/>
    </reaction>
</comment>
<reference evidence="16 17" key="1">
    <citation type="submission" date="2020-08" db="EMBL/GenBank/DDBJ databases">
        <title>Genomic Encyclopedia of Type Strains, Phase IV (KMG-IV): sequencing the most valuable type-strain genomes for metagenomic binning, comparative biology and taxonomic classification.</title>
        <authorList>
            <person name="Goeker M."/>
        </authorList>
    </citation>
    <scope>NUCLEOTIDE SEQUENCE [LARGE SCALE GENOMIC DNA]</scope>
    <source>
        <strain evidence="16 17">DSM 15867</strain>
    </source>
</reference>
<dbReference type="PROSITE" id="PS50113">
    <property type="entry name" value="PAC"/>
    <property type="match status" value="3"/>
</dbReference>
<evidence type="ECO:0000256" key="9">
    <source>
        <dbReference type="ARBA" id="ARBA00022741"/>
    </source>
</evidence>
<dbReference type="EC" id="2.7.13.3" evidence="2"/>
<keyword evidence="12" id="KW-0157">Chromophore</keyword>
<evidence type="ECO:0000256" key="4">
    <source>
        <dbReference type="ARBA" id="ARBA00022553"/>
    </source>
</evidence>
<evidence type="ECO:0000256" key="6">
    <source>
        <dbReference type="ARBA" id="ARBA00022630"/>
    </source>
</evidence>
<comment type="caution">
    <text evidence="16">The sequence shown here is derived from an EMBL/GenBank/DDBJ whole genome shotgun (WGS) entry which is preliminary data.</text>
</comment>
<dbReference type="NCBIfam" id="TIGR00229">
    <property type="entry name" value="sensory_box"/>
    <property type="match status" value="2"/>
</dbReference>
<evidence type="ECO:0000256" key="1">
    <source>
        <dbReference type="ARBA" id="ARBA00000085"/>
    </source>
</evidence>
<dbReference type="GO" id="GO:0009881">
    <property type="term" value="F:photoreceptor activity"/>
    <property type="evidence" value="ECO:0007669"/>
    <property type="project" value="UniProtKB-KW"/>
</dbReference>
<keyword evidence="9" id="KW-0547">Nucleotide-binding</keyword>
<dbReference type="AlphaFoldDB" id="A0A7W7AHA6"/>
<dbReference type="InterPro" id="IPR052162">
    <property type="entry name" value="Sensor_kinase/Photoreceptor"/>
</dbReference>
<dbReference type="InterPro" id="IPR036890">
    <property type="entry name" value="HATPase_C_sf"/>
</dbReference>
<dbReference type="InterPro" id="IPR000014">
    <property type="entry name" value="PAS"/>
</dbReference>
<feature type="domain" description="PAS" evidence="14">
    <location>
        <begin position="417"/>
        <end position="492"/>
    </location>
</feature>
<dbReference type="CDD" id="cd00130">
    <property type="entry name" value="PAS"/>
    <property type="match status" value="2"/>
</dbReference>
<evidence type="ECO:0000313" key="16">
    <source>
        <dbReference type="EMBL" id="MBB4616990.1"/>
    </source>
</evidence>
<keyword evidence="6" id="KW-0285">Flavoprotein</keyword>
<evidence type="ECO:0000256" key="12">
    <source>
        <dbReference type="ARBA" id="ARBA00022991"/>
    </source>
</evidence>
<evidence type="ECO:0000256" key="5">
    <source>
        <dbReference type="ARBA" id="ARBA00022606"/>
    </source>
</evidence>
<dbReference type="Gene3D" id="3.30.450.20">
    <property type="entry name" value="PAS domain"/>
    <property type="match status" value="4"/>
</dbReference>
<evidence type="ECO:0000256" key="7">
    <source>
        <dbReference type="ARBA" id="ARBA00022643"/>
    </source>
</evidence>
<dbReference type="InterPro" id="IPR000700">
    <property type="entry name" value="PAS-assoc_C"/>
</dbReference>
<keyword evidence="8" id="KW-0808">Transferase</keyword>
<accession>A0A7W7AHA6</accession>
<feature type="domain" description="PAC" evidence="15">
    <location>
        <begin position="623"/>
        <end position="675"/>
    </location>
</feature>
<feature type="domain" description="PAC" evidence="15">
    <location>
        <begin position="494"/>
        <end position="547"/>
    </location>
</feature>
<keyword evidence="17" id="KW-1185">Reference proteome</keyword>
<dbReference type="SMART" id="SM00911">
    <property type="entry name" value="HWE_HK"/>
    <property type="match status" value="1"/>
</dbReference>
<protein>
    <recommendedName>
        <fullName evidence="2">histidine kinase</fullName>
        <ecNumber evidence="2">2.7.13.3</ecNumber>
    </recommendedName>
</protein>
<dbReference type="PANTHER" id="PTHR43304">
    <property type="entry name" value="PHYTOCHROME-LIKE PROTEIN CPH1"/>
    <property type="match status" value="1"/>
</dbReference>
<gene>
    <name evidence="16" type="ORF">GGQ96_001110</name>
</gene>
<evidence type="ECO:0000256" key="10">
    <source>
        <dbReference type="ARBA" id="ARBA00022777"/>
    </source>
</evidence>
<sequence>MARWVCERDWTETPLGPIERWSASLRGAVSMLLDQVRPALLLVGAERTALCNDAWHDWRIGAAGRWSERPPAGLVAGLAPAWAGEPLRVVVDGTAWSGAPIRDADGAVVAVLATAMIAARDDADAARDGEDRLHLKRQIRDRTAELKQSRDLLQATMDCSQDMIQVFNAIRDDQGRIVDFCWVLNNHTSEYHYGEVRGESLLQRNPGVVEAGIFDTFCRVTETGVPEQTERHYVHEQFDGWFYQSVVKLGDGIATTTKDITAWKEAQAEVQRLRDAMAQARIDESNARLAAVFEALPMGVLVTDAAGRTVMTNAELSRFLPNGLIPSRDPDAARRWRAWDADGRPVAVADYPGARALRGERVTPGVEMLHTDESGREIWTQVTSVPIRGKDGEVTGQAGVITDIDTLKRNTEALRASEERLRQFGDASQDILSIRDAVSLKWQYLTPAFETIHGLSRERALGGGHFRTWLALVLSEDRRAVIAALRRVRAGEQASFDYRVRRPADGAVRWLRETGFPIRGGDGGVAMIGGIGKDVTQAKAAQQALEKHEAFLTSAIEVGRLGLWDWDMRSDRVLWSDEHFRLEGYRVGEVQPSYQAWAARLHPEDRDGAEADLRAAMAEKREYIREFRVVHPDGSVHWLHGRGRFFYDEHGTATRMIGAVVDVTGRREWEERQKALVNELQHRTRNLIGVVRSVSDKTARASRDLADFRLRYRDRLDALARVQTLLSRLEDQDRVTFDTLIATELAAMTDHPDRVTLDGPEGIRLRSSTVQTLAMAIHELATNAVKYGALAQADGRLTIRWRFEPAQGAGQPWLHVDWRESNVTMPNPTGAGHGGGTPIGTGQGRELIERALPYQLRARTSFRLEPDGVHCTISLPVSASTGEMRHHGGPNA</sequence>
<dbReference type="InterPro" id="IPR035965">
    <property type="entry name" value="PAS-like_dom_sf"/>
</dbReference>
<keyword evidence="4" id="KW-0597">Phosphoprotein</keyword>
<dbReference type="InterPro" id="IPR011102">
    <property type="entry name" value="Sig_transdc_His_kinase_HWE"/>
</dbReference>
<keyword evidence="10" id="KW-0418">Kinase</keyword>
<proteinExistence type="predicted"/>
<dbReference type="Proteomes" id="UP000574769">
    <property type="component" value="Unassembled WGS sequence"/>
</dbReference>
<evidence type="ECO:0000256" key="3">
    <source>
        <dbReference type="ARBA" id="ARBA00022543"/>
    </source>
</evidence>
<dbReference type="InterPro" id="IPR001610">
    <property type="entry name" value="PAC"/>
</dbReference>
<dbReference type="Gene3D" id="3.30.565.10">
    <property type="entry name" value="Histidine kinase-like ATPase, C-terminal domain"/>
    <property type="match status" value="1"/>
</dbReference>
<dbReference type="SMART" id="SM00086">
    <property type="entry name" value="PAC"/>
    <property type="match status" value="3"/>
</dbReference>
<dbReference type="InterPro" id="IPR013655">
    <property type="entry name" value="PAS_fold_3"/>
</dbReference>
<name>A0A7W7AHA6_9SPHN</name>
<dbReference type="Pfam" id="PF08448">
    <property type="entry name" value="PAS_4"/>
    <property type="match status" value="1"/>
</dbReference>
<dbReference type="SUPFAM" id="SSF55785">
    <property type="entry name" value="PYP-like sensor domain (PAS domain)"/>
    <property type="match status" value="3"/>
</dbReference>
<evidence type="ECO:0000256" key="13">
    <source>
        <dbReference type="ARBA" id="ARBA00023170"/>
    </source>
</evidence>
<evidence type="ECO:0000259" key="14">
    <source>
        <dbReference type="PROSITE" id="PS50112"/>
    </source>
</evidence>
<dbReference type="GO" id="GO:0004673">
    <property type="term" value="F:protein histidine kinase activity"/>
    <property type="evidence" value="ECO:0007669"/>
    <property type="project" value="UniProtKB-EC"/>
</dbReference>
<feature type="domain" description="PAC" evidence="15">
    <location>
        <begin position="364"/>
        <end position="416"/>
    </location>
</feature>
<dbReference type="InterPro" id="IPR013656">
    <property type="entry name" value="PAS_4"/>
</dbReference>
<keyword evidence="13" id="KW-0675">Receptor</keyword>
<evidence type="ECO:0000256" key="2">
    <source>
        <dbReference type="ARBA" id="ARBA00012438"/>
    </source>
</evidence>
<evidence type="ECO:0000256" key="11">
    <source>
        <dbReference type="ARBA" id="ARBA00022840"/>
    </source>
</evidence>
<organism evidence="16 17">
    <name type="scientific">Sphingomonas abaci</name>
    <dbReference type="NCBI Taxonomy" id="237611"/>
    <lineage>
        <taxon>Bacteria</taxon>
        <taxon>Pseudomonadati</taxon>
        <taxon>Pseudomonadota</taxon>
        <taxon>Alphaproteobacteria</taxon>
        <taxon>Sphingomonadales</taxon>
        <taxon>Sphingomonadaceae</taxon>
        <taxon>Sphingomonas</taxon>
    </lineage>
</organism>
<keyword evidence="11" id="KW-0067">ATP-binding</keyword>
<dbReference type="PANTHER" id="PTHR43304:SF1">
    <property type="entry name" value="PAC DOMAIN-CONTAINING PROTEIN"/>
    <property type="match status" value="1"/>
</dbReference>
<dbReference type="PROSITE" id="PS50112">
    <property type="entry name" value="PAS"/>
    <property type="match status" value="1"/>
</dbReference>
<keyword evidence="5" id="KW-0716">Sensory transduction</keyword>
<keyword evidence="7" id="KW-0288">FMN</keyword>
<dbReference type="RefSeq" id="WP_221239832.1">
    <property type="nucleotide sequence ID" value="NZ_JACHNY010000002.1"/>
</dbReference>
<keyword evidence="3" id="KW-0600">Photoreceptor protein</keyword>
<dbReference type="Gene3D" id="2.10.70.100">
    <property type="match status" value="1"/>
</dbReference>
<evidence type="ECO:0000259" key="15">
    <source>
        <dbReference type="PROSITE" id="PS50113"/>
    </source>
</evidence>